<evidence type="ECO:0000313" key="1">
    <source>
        <dbReference type="EMBL" id="CCD47265.1"/>
    </source>
</evidence>
<reference evidence="2" key="1">
    <citation type="journal article" date="2011" name="PLoS Genet.">
        <title>Genomic analysis of the necrotrophic fungal pathogens Sclerotinia sclerotiorum and Botrytis cinerea.</title>
        <authorList>
            <person name="Amselem J."/>
            <person name="Cuomo C.A."/>
            <person name="van Kan J.A."/>
            <person name="Viaud M."/>
            <person name="Benito E.P."/>
            <person name="Couloux A."/>
            <person name="Coutinho P.M."/>
            <person name="de Vries R.P."/>
            <person name="Dyer P.S."/>
            <person name="Fillinger S."/>
            <person name="Fournier E."/>
            <person name="Gout L."/>
            <person name="Hahn M."/>
            <person name="Kohn L."/>
            <person name="Lapalu N."/>
            <person name="Plummer K.M."/>
            <person name="Pradier J.M."/>
            <person name="Quevillon E."/>
            <person name="Sharon A."/>
            <person name="Simon A."/>
            <person name="ten Have A."/>
            <person name="Tudzynski B."/>
            <person name="Tudzynski P."/>
            <person name="Wincker P."/>
            <person name="Andrew M."/>
            <person name="Anthouard V."/>
            <person name="Beever R.E."/>
            <person name="Beffa R."/>
            <person name="Benoit I."/>
            <person name="Bouzid O."/>
            <person name="Brault B."/>
            <person name="Chen Z."/>
            <person name="Choquer M."/>
            <person name="Collemare J."/>
            <person name="Cotton P."/>
            <person name="Danchin E.G."/>
            <person name="Da Silva C."/>
            <person name="Gautier A."/>
            <person name="Giraud C."/>
            <person name="Giraud T."/>
            <person name="Gonzalez C."/>
            <person name="Grossetete S."/>
            <person name="Guldener U."/>
            <person name="Henrissat B."/>
            <person name="Howlett B.J."/>
            <person name="Kodira C."/>
            <person name="Kretschmer M."/>
            <person name="Lappartient A."/>
            <person name="Leroch M."/>
            <person name="Levis C."/>
            <person name="Mauceli E."/>
            <person name="Neuveglise C."/>
            <person name="Oeser B."/>
            <person name="Pearson M."/>
            <person name="Poulain J."/>
            <person name="Poussereau N."/>
            <person name="Quesneville H."/>
            <person name="Rascle C."/>
            <person name="Schumacher J."/>
            <person name="Segurens B."/>
            <person name="Sexton A."/>
            <person name="Silva E."/>
            <person name="Sirven C."/>
            <person name="Soanes D.M."/>
            <person name="Talbot N.J."/>
            <person name="Templeton M."/>
            <person name="Yandava C."/>
            <person name="Yarden O."/>
            <person name="Zeng Q."/>
            <person name="Rollins J.A."/>
            <person name="Lebrun M.H."/>
            <person name="Dickman M."/>
        </authorList>
    </citation>
    <scope>NUCLEOTIDE SEQUENCE [LARGE SCALE GENOMIC DNA]</scope>
    <source>
        <strain evidence="2">T4</strain>
    </source>
</reference>
<gene>
    <name evidence="1" type="ORF">BofuT4_uP004240.1</name>
</gene>
<dbReference type="Proteomes" id="UP000008177">
    <property type="component" value="Unplaced contigs"/>
</dbReference>
<evidence type="ECO:0000313" key="2">
    <source>
        <dbReference type="Proteomes" id="UP000008177"/>
    </source>
</evidence>
<dbReference type="AlphaFoldDB" id="G2Y3M5"/>
<name>G2Y3M5_BOTF4</name>
<sequence>MYPHSSECLTYHIVKVTFHDSNKHCKPSTKAPVASYSNSWQAPTSEKAIQVNPPVLILSNPQTLKLKTPPTSIAQNYS</sequence>
<dbReference type="InParanoid" id="G2Y3M5"/>
<protein>
    <submittedName>
        <fullName evidence="1">Uncharacterized protein</fullName>
    </submittedName>
</protein>
<dbReference type="HOGENOM" id="CLU_2621742_0_0_1"/>
<accession>G2Y3M5</accession>
<dbReference type="EMBL" id="FQ790286">
    <property type="protein sequence ID" value="CCD47265.1"/>
    <property type="molecule type" value="Genomic_DNA"/>
</dbReference>
<proteinExistence type="predicted"/>
<organism evidence="1 2">
    <name type="scientific">Botryotinia fuckeliana (strain T4)</name>
    <name type="common">Noble rot fungus</name>
    <name type="synonym">Botrytis cinerea</name>
    <dbReference type="NCBI Taxonomy" id="999810"/>
    <lineage>
        <taxon>Eukaryota</taxon>
        <taxon>Fungi</taxon>
        <taxon>Dikarya</taxon>
        <taxon>Ascomycota</taxon>
        <taxon>Pezizomycotina</taxon>
        <taxon>Leotiomycetes</taxon>
        <taxon>Helotiales</taxon>
        <taxon>Sclerotiniaceae</taxon>
        <taxon>Botrytis</taxon>
    </lineage>
</organism>